<evidence type="ECO:0000313" key="2">
    <source>
        <dbReference type="Proteomes" id="UP000010792"/>
    </source>
</evidence>
<accession>L0NGK8</accession>
<name>L0NGK8_9HYPH</name>
<dbReference type="STRING" id="1125847.NT26_2295"/>
<evidence type="ECO:0000313" key="1">
    <source>
        <dbReference type="EMBL" id="CCF20019.1"/>
    </source>
</evidence>
<gene>
    <name evidence="1" type="ORF">NT26_2295</name>
</gene>
<sequence length="194" mass="22890">MGQIKSLDKHMDNLRIQFAGKPELLFHHAKLIVLVRREFDTHENYRRFRALWERESAFLRERSDLRWLVSAADTFADHDEDPLTRATAMMTSLLVNTIKVCETDRFIHGGESTVQKERIKRVNNGYRALFDGLTFINVGIDDTLRNMRWRLEPYFAHGPAGELAAEVFARLQEHDTAYSRLRALHHRQRNAWWD</sequence>
<dbReference type="KEGG" id="rht:NT26_2295"/>
<protein>
    <submittedName>
        <fullName evidence="1">Uncharacterized protein</fullName>
    </submittedName>
</protein>
<reference evidence="1 2" key="1">
    <citation type="journal article" date="2013" name="Genome Biol. Evol.">
        <title>Life in an arsenic-containing gold mine: genome and physiology of the autotrophic arsenite-oxidizing bacterium rhizobium sp. NT-26.</title>
        <authorList>
            <person name="Andres J."/>
            <person name="Arsene-Ploetze F."/>
            <person name="Barbe V."/>
            <person name="Brochier-Armanet C."/>
            <person name="Cleiss-Arnold J."/>
            <person name="Coppee J.Y."/>
            <person name="Dillies M.A."/>
            <person name="Geist"/>
            <person name="L"/>
            <person name="Joublin A."/>
            <person name="Koechler S."/>
            <person name="Lassalle F."/>
            <person name="Marchal M."/>
            <person name="Medigue C."/>
            <person name="Muller D."/>
            <person name="Nesme X."/>
            <person name="Plewniak F."/>
            <person name="Proux C."/>
            <person name="Ramirez-Bahena M.H."/>
            <person name="Schenowitz C."/>
            <person name="Sismeiro O."/>
            <person name="Vallenet D."/>
            <person name="Santini J.M."/>
            <person name="Bertin P.N."/>
        </authorList>
    </citation>
    <scope>NUCLEOTIDE SEQUENCE [LARGE SCALE GENOMIC DNA]</scope>
    <source>
        <strain evidence="1 2">NT-26</strain>
    </source>
</reference>
<keyword evidence="2" id="KW-1185">Reference proteome</keyword>
<dbReference type="AlphaFoldDB" id="L0NGK8"/>
<proteinExistence type="predicted"/>
<dbReference type="Proteomes" id="UP000010792">
    <property type="component" value="Chromosome"/>
</dbReference>
<dbReference type="EMBL" id="FO082820">
    <property type="protein sequence ID" value="CCF20019.1"/>
    <property type="molecule type" value="Genomic_DNA"/>
</dbReference>
<organism evidence="1 2">
    <name type="scientific">Pseudorhizobium banfieldiae</name>
    <dbReference type="NCBI Taxonomy" id="1125847"/>
    <lineage>
        <taxon>Bacteria</taxon>
        <taxon>Pseudomonadati</taxon>
        <taxon>Pseudomonadota</taxon>
        <taxon>Alphaproteobacteria</taxon>
        <taxon>Hyphomicrobiales</taxon>
        <taxon>Rhizobiaceae</taxon>
        <taxon>Rhizobium/Agrobacterium group</taxon>
        <taxon>Pseudorhizobium</taxon>
    </lineage>
</organism>